<evidence type="ECO:0000256" key="5">
    <source>
        <dbReference type="SAM" id="Coils"/>
    </source>
</evidence>
<dbReference type="RefSeq" id="WP_119135594.1">
    <property type="nucleotide sequence ID" value="NZ_QXXQ01000009.1"/>
</dbReference>
<feature type="domain" description="AprE-like beta-barrel" evidence="8">
    <location>
        <begin position="277"/>
        <end position="371"/>
    </location>
</feature>
<dbReference type="InterPro" id="IPR050739">
    <property type="entry name" value="MFP"/>
</dbReference>
<feature type="transmembrane region" description="Helical" evidence="6">
    <location>
        <begin position="21"/>
        <end position="41"/>
    </location>
</feature>
<evidence type="ECO:0000313" key="10">
    <source>
        <dbReference type="Proteomes" id="UP000266649"/>
    </source>
</evidence>
<dbReference type="AlphaFoldDB" id="A0A398BKG5"/>
<evidence type="ECO:0000256" key="6">
    <source>
        <dbReference type="SAM" id="Phobius"/>
    </source>
</evidence>
<name>A0A398BKG5_9RHOB</name>
<comment type="caution">
    <text evidence="9">The sequence shown here is derived from an EMBL/GenBank/DDBJ whole genome shotgun (WGS) entry which is preliminary data.</text>
</comment>
<evidence type="ECO:0000259" key="7">
    <source>
        <dbReference type="Pfam" id="PF25994"/>
    </source>
</evidence>
<evidence type="ECO:0000256" key="3">
    <source>
        <dbReference type="ARBA" id="ARBA00022989"/>
    </source>
</evidence>
<dbReference type="GO" id="GO:0016020">
    <property type="term" value="C:membrane"/>
    <property type="evidence" value="ECO:0007669"/>
    <property type="project" value="UniProtKB-SubCell"/>
</dbReference>
<gene>
    <name evidence="9" type="ORF">D2N39_15000</name>
</gene>
<keyword evidence="2 6" id="KW-0812">Transmembrane</keyword>
<feature type="domain" description="AprE-like long alpha-helical hairpin" evidence="7">
    <location>
        <begin position="93"/>
        <end position="176"/>
    </location>
</feature>
<dbReference type="PRINTS" id="PR01490">
    <property type="entry name" value="RTXTOXIND"/>
</dbReference>
<dbReference type="Gene3D" id="2.40.30.170">
    <property type="match status" value="1"/>
</dbReference>
<sequence>MSSAAFDHEISERTRRPSVTIWVIGLAVVVFLLWSAIAWVAEIVHAPGTVVSSSRPQIINNLEGGILAELNVSEGDIVQPGQVLARLYGTQYQSQVDDLTDQVATLEIRRLRLEAEMLNLADFDVPPEYAARVPDIVASETTLLGARQSDYGSKKDGAEQVLKQANKELEILEKMLAMEVVPLIEVTNARKQQSEAENRLNDVVTQMELDRATNYSETLGKLTSLKQQLKIAEDQLNRTVLVAPMKGVVNKLSITTIGGVVRPGEEILQIIPLEDELYIEARVKPEDIAQVRKDQDATIKLTAYDYTIYGTLQGKVDFISADTFKDDRSRNPDGDPHYKVTVKVDLSKLTERQQALEIRPGMLADVELQTGGKTILTYLTKPLYKSQQALRER</sequence>
<accession>A0A398BKG5</accession>
<organism evidence="9 10">
    <name type="scientific">Gemmobacter lutimaris</name>
    <dbReference type="NCBI Taxonomy" id="2306023"/>
    <lineage>
        <taxon>Bacteria</taxon>
        <taxon>Pseudomonadati</taxon>
        <taxon>Pseudomonadota</taxon>
        <taxon>Alphaproteobacteria</taxon>
        <taxon>Rhodobacterales</taxon>
        <taxon>Paracoccaceae</taxon>
        <taxon>Gemmobacter</taxon>
    </lineage>
</organism>
<evidence type="ECO:0000256" key="2">
    <source>
        <dbReference type="ARBA" id="ARBA00022692"/>
    </source>
</evidence>
<keyword evidence="10" id="KW-1185">Reference proteome</keyword>
<evidence type="ECO:0000256" key="4">
    <source>
        <dbReference type="ARBA" id="ARBA00023136"/>
    </source>
</evidence>
<dbReference type="InterPro" id="IPR058781">
    <property type="entry name" value="HH_AprE-like"/>
</dbReference>
<protein>
    <submittedName>
        <fullName evidence="9">HlyD family efflux transporter periplasmic adaptor subunit</fullName>
    </submittedName>
</protein>
<dbReference type="PANTHER" id="PTHR30386:SF26">
    <property type="entry name" value="TRANSPORT PROTEIN COMB"/>
    <property type="match status" value="1"/>
</dbReference>
<dbReference type="OrthoDB" id="9810980at2"/>
<evidence type="ECO:0000259" key="8">
    <source>
        <dbReference type="Pfam" id="PF26002"/>
    </source>
</evidence>
<evidence type="ECO:0000256" key="1">
    <source>
        <dbReference type="ARBA" id="ARBA00004167"/>
    </source>
</evidence>
<dbReference type="Pfam" id="PF25994">
    <property type="entry name" value="HH_AprE"/>
    <property type="match status" value="1"/>
</dbReference>
<keyword evidence="3 6" id="KW-1133">Transmembrane helix</keyword>
<dbReference type="EMBL" id="QXXQ01000009">
    <property type="protein sequence ID" value="RID90902.1"/>
    <property type="molecule type" value="Genomic_DNA"/>
</dbReference>
<keyword evidence="4 6" id="KW-0472">Membrane</keyword>
<comment type="subcellular location">
    <subcellularLocation>
        <location evidence="1">Membrane</location>
        <topology evidence="1">Single-pass membrane protein</topology>
    </subcellularLocation>
</comment>
<feature type="coiled-coil region" evidence="5">
    <location>
        <begin position="155"/>
        <end position="235"/>
    </location>
</feature>
<proteinExistence type="predicted"/>
<reference evidence="9 10" key="1">
    <citation type="submission" date="2018-09" db="EMBL/GenBank/DDBJ databases">
        <title>Gemmobacter lutimaris sp. nov., a marine bacterium isolated from tidal flat.</title>
        <authorList>
            <person name="Lee D.W."/>
            <person name="Yoo Y."/>
            <person name="Kim J.-J."/>
            <person name="Kim B.S."/>
        </authorList>
    </citation>
    <scope>NUCLEOTIDE SEQUENCE [LARGE SCALE GENOMIC DNA]</scope>
    <source>
        <strain evidence="9 10">YJ-T1-11</strain>
    </source>
</reference>
<evidence type="ECO:0000313" key="9">
    <source>
        <dbReference type="EMBL" id="RID90902.1"/>
    </source>
</evidence>
<dbReference type="InterPro" id="IPR058982">
    <property type="entry name" value="Beta-barrel_AprE"/>
</dbReference>
<dbReference type="Proteomes" id="UP000266649">
    <property type="component" value="Unassembled WGS sequence"/>
</dbReference>
<dbReference type="SUPFAM" id="SSF111369">
    <property type="entry name" value="HlyD-like secretion proteins"/>
    <property type="match status" value="1"/>
</dbReference>
<dbReference type="Pfam" id="PF26002">
    <property type="entry name" value="Beta-barrel_AprE"/>
    <property type="match status" value="1"/>
</dbReference>
<keyword evidence="5" id="KW-0175">Coiled coil</keyword>
<dbReference type="PANTHER" id="PTHR30386">
    <property type="entry name" value="MEMBRANE FUSION SUBUNIT OF EMRAB-TOLC MULTIDRUG EFFLUX PUMP"/>
    <property type="match status" value="1"/>
</dbReference>